<evidence type="ECO:0000256" key="1">
    <source>
        <dbReference type="SAM" id="MobiDB-lite"/>
    </source>
</evidence>
<protein>
    <submittedName>
        <fullName evidence="2">Uncharacterized protein</fullName>
    </submittedName>
</protein>
<dbReference type="EMBL" id="FNBW01000001">
    <property type="protein sequence ID" value="SDF10896.1"/>
    <property type="molecule type" value="Genomic_DNA"/>
</dbReference>
<feature type="compositionally biased region" description="Low complexity" evidence="1">
    <location>
        <begin position="1"/>
        <end position="14"/>
    </location>
</feature>
<keyword evidence="3" id="KW-1185">Reference proteome</keyword>
<evidence type="ECO:0000313" key="2">
    <source>
        <dbReference type="EMBL" id="SDF10896.1"/>
    </source>
</evidence>
<sequence>MVGTGKSAGKTAGKTAEKSAGKSAGKSASRAGPTAEQRAWLTRGLDQPGGKLPLFDHNGQRVSTRMVRACMDKGWAEPWFENPLKPDWLVCKLTADGRKVVGGG</sequence>
<organism evidence="2 3">
    <name type="scientific">Thalassobaculum litoreum DSM 18839</name>
    <dbReference type="NCBI Taxonomy" id="1123362"/>
    <lineage>
        <taxon>Bacteria</taxon>
        <taxon>Pseudomonadati</taxon>
        <taxon>Pseudomonadota</taxon>
        <taxon>Alphaproteobacteria</taxon>
        <taxon>Rhodospirillales</taxon>
        <taxon>Thalassobaculaceae</taxon>
        <taxon>Thalassobaculum</taxon>
    </lineage>
</organism>
<gene>
    <name evidence="2" type="ORF">SAMN05660686_00291</name>
</gene>
<dbReference type="Proteomes" id="UP000198615">
    <property type="component" value="Unassembled WGS sequence"/>
</dbReference>
<dbReference type="AlphaFoldDB" id="A0A8G2BGG0"/>
<accession>A0A8G2BGG0</accession>
<name>A0A8G2BGG0_9PROT</name>
<reference evidence="2 3" key="1">
    <citation type="submission" date="2016-10" db="EMBL/GenBank/DDBJ databases">
        <authorList>
            <person name="Varghese N."/>
            <person name="Submissions S."/>
        </authorList>
    </citation>
    <scope>NUCLEOTIDE SEQUENCE [LARGE SCALE GENOMIC DNA]</scope>
    <source>
        <strain evidence="2 3">DSM 18839</strain>
    </source>
</reference>
<comment type="caution">
    <text evidence="2">The sequence shown here is derived from an EMBL/GenBank/DDBJ whole genome shotgun (WGS) entry which is preliminary data.</text>
</comment>
<evidence type="ECO:0000313" key="3">
    <source>
        <dbReference type="Proteomes" id="UP000198615"/>
    </source>
</evidence>
<proteinExistence type="predicted"/>
<feature type="region of interest" description="Disordered" evidence="1">
    <location>
        <begin position="1"/>
        <end position="57"/>
    </location>
</feature>